<sequence length="94" mass="10145">MSLVESTPFAAHDIDCRYVDTTTFSSPSPLLANHWQCDLLSSGALFRSSTWDLVVTGAAESISALTEQLQASMATMVTSLSPLRVAPLVDLRSR</sequence>
<evidence type="ECO:0000313" key="1">
    <source>
        <dbReference type="EMBL" id="MBK9296016.1"/>
    </source>
</evidence>
<name>A0A936NBH2_9ACTN</name>
<comment type="caution">
    <text evidence="1">The sequence shown here is derived from an EMBL/GenBank/DDBJ whole genome shotgun (WGS) entry which is preliminary data.</text>
</comment>
<proteinExistence type="predicted"/>
<dbReference type="AlphaFoldDB" id="A0A936NBH2"/>
<reference evidence="1 2" key="1">
    <citation type="submission" date="2020-10" db="EMBL/GenBank/DDBJ databases">
        <title>Connecting structure to function with the recovery of over 1000 high-quality activated sludge metagenome-assembled genomes encoding full-length rRNA genes using long-read sequencing.</title>
        <authorList>
            <person name="Singleton C.M."/>
            <person name="Petriglieri F."/>
            <person name="Kristensen J.M."/>
            <person name="Kirkegaard R.H."/>
            <person name="Michaelsen T.Y."/>
            <person name="Andersen M.H."/>
            <person name="Karst S.M."/>
            <person name="Dueholm M.S."/>
            <person name="Nielsen P.H."/>
            <person name="Albertsen M."/>
        </authorList>
    </citation>
    <scope>NUCLEOTIDE SEQUENCE [LARGE SCALE GENOMIC DNA]</scope>
    <source>
        <strain evidence="1">Lyne_18-Q3-R50-59_MAXAC.006</strain>
    </source>
</reference>
<evidence type="ECO:0000313" key="2">
    <source>
        <dbReference type="Proteomes" id="UP000727993"/>
    </source>
</evidence>
<accession>A0A936NBH2</accession>
<protein>
    <submittedName>
        <fullName evidence="1">Uncharacterized protein</fullName>
    </submittedName>
</protein>
<dbReference type="EMBL" id="JADJZA010000001">
    <property type="protein sequence ID" value="MBK9296016.1"/>
    <property type="molecule type" value="Genomic_DNA"/>
</dbReference>
<gene>
    <name evidence="1" type="ORF">IPN02_03900</name>
</gene>
<organism evidence="1 2">
    <name type="scientific">Candidatus Neomicrothrix subdominans</name>
    <dbReference type="NCBI Taxonomy" id="2954438"/>
    <lineage>
        <taxon>Bacteria</taxon>
        <taxon>Bacillati</taxon>
        <taxon>Actinomycetota</taxon>
        <taxon>Acidimicrobiia</taxon>
        <taxon>Acidimicrobiales</taxon>
        <taxon>Microthrixaceae</taxon>
        <taxon>Candidatus Neomicrothrix</taxon>
    </lineage>
</organism>
<dbReference type="Proteomes" id="UP000727993">
    <property type="component" value="Unassembled WGS sequence"/>
</dbReference>